<dbReference type="GO" id="GO:0004104">
    <property type="term" value="F:cholinesterase activity"/>
    <property type="evidence" value="ECO:0007669"/>
    <property type="project" value="InterPro"/>
</dbReference>
<dbReference type="InterPro" id="IPR050654">
    <property type="entry name" value="AChE-related_enzymes"/>
</dbReference>
<organism evidence="7">
    <name type="scientific">Chaetomium thermophilum (strain DSM 1495 / CBS 144.50 / IMI 039719)</name>
    <name type="common">Thermochaetoides thermophila</name>
    <dbReference type="NCBI Taxonomy" id="759272"/>
    <lineage>
        <taxon>Eukaryota</taxon>
        <taxon>Fungi</taxon>
        <taxon>Dikarya</taxon>
        <taxon>Ascomycota</taxon>
        <taxon>Pezizomycotina</taxon>
        <taxon>Sordariomycetes</taxon>
        <taxon>Sordariomycetidae</taxon>
        <taxon>Sordariales</taxon>
        <taxon>Chaetomiaceae</taxon>
        <taxon>Thermochaetoides</taxon>
    </lineage>
</organism>
<dbReference type="InterPro" id="IPR019826">
    <property type="entry name" value="Carboxylesterase_B_AS"/>
</dbReference>
<dbReference type="Proteomes" id="UP000008066">
    <property type="component" value="Unassembled WGS sequence"/>
</dbReference>
<evidence type="ECO:0000256" key="3">
    <source>
        <dbReference type="ARBA" id="ARBA00023157"/>
    </source>
</evidence>
<comment type="similarity">
    <text evidence="1 4">Belongs to the type-B carboxylesterase/lipase family.</text>
</comment>
<dbReference type="EC" id="3.1.1.-" evidence="4"/>
<dbReference type="PROSITE" id="PS00122">
    <property type="entry name" value="CARBOXYLESTERASE_B_1"/>
    <property type="match status" value="1"/>
</dbReference>
<evidence type="ECO:0000313" key="6">
    <source>
        <dbReference type="EMBL" id="EGS20366.1"/>
    </source>
</evidence>
<accession>G0S3Z0</accession>
<dbReference type="SUPFAM" id="SSF53474">
    <property type="entry name" value="alpha/beta-Hydrolases"/>
    <property type="match status" value="1"/>
</dbReference>
<dbReference type="InterPro" id="IPR002018">
    <property type="entry name" value="CarbesteraseB"/>
</dbReference>
<evidence type="ECO:0000313" key="7">
    <source>
        <dbReference type="Proteomes" id="UP000008066"/>
    </source>
</evidence>
<protein>
    <recommendedName>
        <fullName evidence="4">Carboxylic ester hydrolase</fullName>
        <ecNumber evidence="4">3.1.1.-</ecNumber>
    </recommendedName>
</protein>
<dbReference type="PANTHER" id="PTHR43918:SF4">
    <property type="entry name" value="CARBOXYLIC ESTER HYDROLASE"/>
    <property type="match status" value="1"/>
</dbReference>
<dbReference type="ESTHER" id="chatd-g0s3z0">
    <property type="family name" value="Fungal_carboxylesterase_lipase"/>
</dbReference>
<dbReference type="InterPro" id="IPR029058">
    <property type="entry name" value="AB_hydrolase_fold"/>
</dbReference>
<dbReference type="OrthoDB" id="408631at2759"/>
<name>G0S3Z0_CHATD</name>
<feature type="domain" description="Carboxylesterase type B" evidence="5">
    <location>
        <begin position="92"/>
        <end position="442"/>
    </location>
</feature>
<dbReference type="HOGENOM" id="CLU_006586_15_2_1"/>
<dbReference type="AlphaFoldDB" id="G0S3Z0"/>
<dbReference type="Gene3D" id="3.40.50.1820">
    <property type="entry name" value="alpha/beta hydrolase"/>
    <property type="match status" value="1"/>
</dbReference>
<keyword evidence="3" id="KW-1015">Disulfide bond</keyword>
<dbReference type="KEGG" id="cthr:CTHT_0021930"/>
<evidence type="ECO:0000256" key="2">
    <source>
        <dbReference type="ARBA" id="ARBA00022801"/>
    </source>
</evidence>
<keyword evidence="7" id="KW-1185">Reference proteome</keyword>
<dbReference type="GeneID" id="18256231"/>
<proteinExistence type="inferred from homology"/>
<dbReference type="eggNOG" id="KOG4389">
    <property type="taxonomic scope" value="Eukaryota"/>
</dbReference>
<sequence length="590" mass="64489">MCVWVYVTYACFDEKTGHGEVGLVRHRTCKDFNRTLQPCGVPIIPPIPCIKLCVTGIIAGNTVKDAPAAPILQRGPAQNNTPNCVDPKRFITVSTLTGPIIGHVAPNTSCVVEYLGIPYAKPPVGQLRFAPPVPLHHRKIAYVASNFGYDCPLTPSSPVDYPGYTPQAPRIIRYYTSGAGNPQSEDCLTLNIWSKSTPKSVAKKKPVIVFFYGGRFTTGNTNTPMYNGKHLADAEDVIVVTVNYRINIFGFPGAPGTLPNLGLRDQRAAVEWLRQNIANFGGDINRIILTGQSAGGVAVDYWAYTYKNSPIAAGLIMSSGNSWSFPVISKETATNNWNAVVNALGCNSTDTEQTLTCMRSQPWTAIKDAAATIRPRPSSSVLRSVPPFYPTPDGEIVFANYTSLTERCEFARLPILIGSNANEAGFYRISLYGNTGTQPTQEQVNSFHLESFTCPAAYQASARRGCGVPAWVYRYNADWPNTRLYEGSGAYHGVDLHMIFGASEDTSGLPTTREQRELTKLMQRAWATFAADPWEGLRREFRWPKWEGRGETNVVIELGKGNQPRVEYGGGDQYGVSCENVTLGALGTSA</sequence>
<dbReference type="RefSeq" id="XP_006692662.1">
    <property type="nucleotide sequence ID" value="XM_006692599.1"/>
</dbReference>
<reference evidence="6 7" key="1">
    <citation type="journal article" date="2011" name="Cell">
        <title>Insight into structure and assembly of the nuclear pore complex by utilizing the genome of a eukaryotic thermophile.</title>
        <authorList>
            <person name="Amlacher S."/>
            <person name="Sarges P."/>
            <person name="Flemming D."/>
            <person name="van Noort V."/>
            <person name="Kunze R."/>
            <person name="Devos D.P."/>
            <person name="Arumugam M."/>
            <person name="Bork P."/>
            <person name="Hurt E."/>
        </authorList>
    </citation>
    <scope>NUCLEOTIDE SEQUENCE [LARGE SCALE GENOMIC DNA]</scope>
    <source>
        <strain evidence="7">DSM 1495 / CBS 144.50 / IMI 039719</strain>
    </source>
</reference>
<evidence type="ECO:0000256" key="1">
    <source>
        <dbReference type="ARBA" id="ARBA00005964"/>
    </source>
</evidence>
<evidence type="ECO:0000259" key="5">
    <source>
        <dbReference type="Pfam" id="PF00135"/>
    </source>
</evidence>
<dbReference type="PANTHER" id="PTHR43918">
    <property type="entry name" value="ACETYLCHOLINESTERASE"/>
    <property type="match status" value="1"/>
</dbReference>
<gene>
    <name evidence="6" type="ORF">CTHT_0021930</name>
</gene>
<dbReference type="EMBL" id="GL988041">
    <property type="protein sequence ID" value="EGS20366.1"/>
    <property type="molecule type" value="Genomic_DNA"/>
</dbReference>
<keyword evidence="2 4" id="KW-0378">Hydrolase</keyword>
<dbReference type="OMA" id="RSQPVFQ"/>
<evidence type="ECO:0000256" key="4">
    <source>
        <dbReference type="RuleBase" id="RU361235"/>
    </source>
</evidence>
<dbReference type="InterPro" id="IPR000997">
    <property type="entry name" value="Cholinesterase"/>
</dbReference>
<dbReference type="Pfam" id="PF00135">
    <property type="entry name" value="COesterase"/>
    <property type="match status" value="1"/>
</dbReference>
<dbReference type="PRINTS" id="PR00878">
    <property type="entry name" value="CHOLNESTRASE"/>
</dbReference>